<dbReference type="SMART" id="SM00283">
    <property type="entry name" value="MA"/>
    <property type="match status" value="1"/>
</dbReference>
<dbReference type="InterPro" id="IPR004089">
    <property type="entry name" value="MCPsignal_dom"/>
</dbReference>
<dbReference type="PROSITE" id="PS50111">
    <property type="entry name" value="CHEMOTAXIS_TRANSDUC_2"/>
    <property type="match status" value="1"/>
</dbReference>
<evidence type="ECO:0000313" key="5">
    <source>
        <dbReference type="EMBL" id="DAB38357.1"/>
    </source>
</evidence>
<dbReference type="PANTHER" id="PTHR43531:SF11">
    <property type="entry name" value="METHYL-ACCEPTING CHEMOTAXIS PROTEIN 3"/>
    <property type="match status" value="1"/>
</dbReference>
<reference evidence="5 6" key="1">
    <citation type="journal article" date="2017" name="Front. Microbiol.">
        <title>Comparative Genomic Analysis of the Class Epsilonproteobacteria and Proposed Reclassification to Epsilonbacteraeota (phyl. nov.).</title>
        <authorList>
            <person name="Waite D.W."/>
            <person name="Vanwonterghem I."/>
            <person name="Rinke C."/>
            <person name="Parks D.H."/>
            <person name="Zhang Y."/>
            <person name="Takai K."/>
            <person name="Sievert S.M."/>
            <person name="Simon J."/>
            <person name="Campbell B.J."/>
            <person name="Hanson T.E."/>
            <person name="Woyke T."/>
            <person name="Klotz M.G."/>
            <person name="Hugenholtz P."/>
        </authorList>
    </citation>
    <scope>NUCLEOTIDE SEQUENCE [LARGE SCALE GENOMIC DNA]</scope>
    <source>
        <strain evidence="5">UBA12443</strain>
    </source>
</reference>
<dbReference type="GO" id="GO:0006935">
    <property type="term" value="P:chemotaxis"/>
    <property type="evidence" value="ECO:0007669"/>
    <property type="project" value="UniProtKB-KW"/>
</dbReference>
<comment type="caution">
    <text evidence="5">The sequence shown here is derived from an EMBL/GenBank/DDBJ whole genome shotgun (WGS) entry which is preliminary data.</text>
</comment>
<dbReference type="InterPro" id="IPR004090">
    <property type="entry name" value="Chemotax_Me-accpt_rcpt"/>
</dbReference>
<dbReference type="AlphaFoldDB" id="A0A2D3WHY8"/>
<gene>
    <name evidence="5" type="ORF">CFH83_06310</name>
</gene>
<organism evidence="5 6">
    <name type="scientific">Sulfuricurvum kujiense</name>
    <dbReference type="NCBI Taxonomy" id="148813"/>
    <lineage>
        <taxon>Bacteria</taxon>
        <taxon>Pseudomonadati</taxon>
        <taxon>Campylobacterota</taxon>
        <taxon>Epsilonproteobacteria</taxon>
        <taxon>Campylobacterales</taxon>
        <taxon>Sulfurimonadaceae</taxon>
        <taxon>Sulfuricurvum</taxon>
    </lineage>
</organism>
<evidence type="ECO:0000256" key="2">
    <source>
        <dbReference type="ARBA" id="ARBA00029447"/>
    </source>
</evidence>
<dbReference type="Proteomes" id="UP000228859">
    <property type="component" value="Unassembled WGS sequence"/>
</dbReference>
<keyword evidence="1" id="KW-0145">Chemotaxis</keyword>
<dbReference type="RefSeq" id="WP_294897050.1">
    <property type="nucleotide sequence ID" value="NZ_DLUI01000090.1"/>
</dbReference>
<evidence type="ECO:0000256" key="1">
    <source>
        <dbReference type="ARBA" id="ARBA00022500"/>
    </source>
</evidence>
<sequence>MFDIRKKDYLLLKEAIQNCRDFVFETVNETTIEEESSRALINDLLSDLSHFAHDYKMVRDANYIQAGMLALTVFRAKTGELTNVSMAECTVNGSTVLKETTIFYNGLMSRLKELFCEIEDGFTRISHNDLRMPFKSDGWEKDIKKLNLHINELQDIIADQYCQQLTNSLSLRRNTFDLSHYSDELSSSSNEQASSLEETAAAIEELTANVSASAAKAQEMTALAQEAKIAAERGNSVARESLDAMSEMVSATEAINQAVDIIGNIAFQTNILSLNAAVEAATAGDAGRGFAVVAQEVRNLANRSAEAAKNIQEVAKTAREKSHGGLETSKNMMDSFLLITQKIAQTDDMVRDVANANREQMAGISQINGAVGQLDQLTQQNAKTAANVSSLSAIVQNLSDQMYSEISQKEFAGKEEILHSATQMQQ</sequence>
<evidence type="ECO:0000313" key="6">
    <source>
        <dbReference type="Proteomes" id="UP000228859"/>
    </source>
</evidence>
<evidence type="ECO:0000259" key="4">
    <source>
        <dbReference type="PROSITE" id="PS50111"/>
    </source>
</evidence>
<name>A0A2D3WHY8_9BACT</name>
<accession>A0A2D3WHY8</accession>
<keyword evidence="3" id="KW-0807">Transducer</keyword>
<dbReference type="Gene3D" id="1.10.287.950">
    <property type="entry name" value="Methyl-accepting chemotaxis protein"/>
    <property type="match status" value="1"/>
</dbReference>
<dbReference type="InterPro" id="IPR051310">
    <property type="entry name" value="MCP_chemotaxis"/>
</dbReference>
<evidence type="ECO:0000256" key="3">
    <source>
        <dbReference type="PROSITE-ProRule" id="PRU00284"/>
    </source>
</evidence>
<dbReference type="SUPFAM" id="SSF58104">
    <property type="entry name" value="Methyl-accepting chemotaxis protein (MCP) signaling domain"/>
    <property type="match status" value="1"/>
</dbReference>
<feature type="domain" description="Methyl-accepting transducer" evidence="4">
    <location>
        <begin position="167"/>
        <end position="396"/>
    </location>
</feature>
<dbReference type="Pfam" id="PF00015">
    <property type="entry name" value="MCPsignal"/>
    <property type="match status" value="1"/>
</dbReference>
<proteinExistence type="inferred from homology"/>
<dbReference type="PANTHER" id="PTHR43531">
    <property type="entry name" value="PROTEIN ICFG"/>
    <property type="match status" value="1"/>
</dbReference>
<dbReference type="EMBL" id="DLUI01000090">
    <property type="protein sequence ID" value="DAB38357.1"/>
    <property type="molecule type" value="Genomic_DNA"/>
</dbReference>
<dbReference type="PRINTS" id="PR00260">
    <property type="entry name" value="CHEMTRNSDUCR"/>
</dbReference>
<comment type="similarity">
    <text evidence="2">Belongs to the methyl-accepting chemotaxis (MCP) protein family.</text>
</comment>
<protein>
    <recommendedName>
        <fullName evidence="4">Methyl-accepting transducer domain-containing protein</fullName>
    </recommendedName>
</protein>
<dbReference type="GO" id="GO:0007165">
    <property type="term" value="P:signal transduction"/>
    <property type="evidence" value="ECO:0007669"/>
    <property type="project" value="UniProtKB-KW"/>
</dbReference>
<dbReference type="GO" id="GO:0004888">
    <property type="term" value="F:transmembrane signaling receptor activity"/>
    <property type="evidence" value="ECO:0007669"/>
    <property type="project" value="InterPro"/>
</dbReference>
<dbReference type="GO" id="GO:0016020">
    <property type="term" value="C:membrane"/>
    <property type="evidence" value="ECO:0007669"/>
    <property type="project" value="InterPro"/>
</dbReference>